<keyword evidence="3" id="KW-0812">Transmembrane</keyword>
<evidence type="ECO:0000313" key="4">
    <source>
        <dbReference type="EMBL" id="RHZ88875.1"/>
    </source>
</evidence>
<feature type="transmembrane region" description="Helical" evidence="3">
    <location>
        <begin position="252"/>
        <end position="272"/>
    </location>
</feature>
<dbReference type="AlphaFoldDB" id="A0A397JKJ0"/>
<name>A0A397JKJ0_9GLOM</name>
<dbReference type="OrthoDB" id="432528at2759"/>
<evidence type="ECO:0000256" key="2">
    <source>
        <dbReference type="ARBA" id="ARBA00022737"/>
    </source>
</evidence>
<dbReference type="InterPro" id="IPR015915">
    <property type="entry name" value="Kelch-typ_b-propeller"/>
</dbReference>
<dbReference type="PANTHER" id="PTHR46093">
    <property type="entry name" value="ACYL-COA-BINDING DOMAIN-CONTAINING PROTEIN 5"/>
    <property type="match status" value="1"/>
</dbReference>
<sequence>MLCQIISWIISIYSFKSPQILAHSTALIDKKLYFIGGYNSKTDRTPFFYLDLNQSFYISSPAYVNLEAPPVNIIWATACVGGANNTTIFIFGGISWYRKSASYIMDKLINTFDATSREWSAPPIEREPIRRRGLQAVIDNKGNMYMFGGYYEFDNYTEYFKDMIIFNTITFTYSIGSTINRPPSVAGYTATLLPNGIIVYIGGKVWNGIVSIKNITMYDIKEDSWNYTIARFPKDIEDRSYHSAVLTPDGRIICFGGISIFHITVSPSLIVLNTTSFEWSYPEHFGMKPPKLHSHSATLVENHMIIGFGNVTTERTSSRIYMLDIRNYTWNSYYEASLPLLLSKTDQLNPPLLVGAIVGITISVTSILGLLLFFGIRNYRRASLSYTSGGIEF</sequence>
<protein>
    <recommendedName>
        <fullName evidence="6">Galactose oxidase</fullName>
    </recommendedName>
</protein>
<accession>A0A397JKJ0</accession>
<dbReference type="Gene3D" id="2.120.10.80">
    <property type="entry name" value="Kelch-type beta propeller"/>
    <property type="match status" value="2"/>
</dbReference>
<proteinExistence type="predicted"/>
<feature type="transmembrane region" description="Helical" evidence="3">
    <location>
        <begin position="352"/>
        <end position="376"/>
    </location>
</feature>
<feature type="transmembrane region" description="Helical" evidence="3">
    <location>
        <begin position="73"/>
        <end position="97"/>
    </location>
</feature>
<evidence type="ECO:0000313" key="5">
    <source>
        <dbReference type="Proteomes" id="UP000266861"/>
    </source>
</evidence>
<keyword evidence="3" id="KW-0472">Membrane</keyword>
<organism evidence="4 5">
    <name type="scientific">Diversispora epigaea</name>
    <dbReference type="NCBI Taxonomy" id="1348612"/>
    <lineage>
        <taxon>Eukaryota</taxon>
        <taxon>Fungi</taxon>
        <taxon>Fungi incertae sedis</taxon>
        <taxon>Mucoromycota</taxon>
        <taxon>Glomeromycotina</taxon>
        <taxon>Glomeromycetes</taxon>
        <taxon>Diversisporales</taxon>
        <taxon>Diversisporaceae</taxon>
        <taxon>Diversispora</taxon>
    </lineage>
</organism>
<keyword evidence="1" id="KW-0880">Kelch repeat</keyword>
<evidence type="ECO:0008006" key="6">
    <source>
        <dbReference type="Google" id="ProtNLM"/>
    </source>
</evidence>
<dbReference type="SUPFAM" id="SSF117281">
    <property type="entry name" value="Kelch motif"/>
    <property type="match status" value="1"/>
</dbReference>
<dbReference type="Proteomes" id="UP000266861">
    <property type="component" value="Unassembled WGS sequence"/>
</dbReference>
<dbReference type="PANTHER" id="PTHR46093:SF18">
    <property type="entry name" value="FIBRONECTIN TYPE-III DOMAIN-CONTAINING PROTEIN"/>
    <property type="match status" value="1"/>
</dbReference>
<evidence type="ECO:0000256" key="1">
    <source>
        <dbReference type="ARBA" id="ARBA00022441"/>
    </source>
</evidence>
<comment type="caution">
    <text evidence="4">The sequence shown here is derived from an EMBL/GenBank/DDBJ whole genome shotgun (WGS) entry which is preliminary data.</text>
</comment>
<gene>
    <name evidence="4" type="ORF">Glove_21g300</name>
</gene>
<dbReference type="Pfam" id="PF24681">
    <property type="entry name" value="Kelch_KLHDC2_KLHL20_DRC7"/>
    <property type="match status" value="1"/>
</dbReference>
<dbReference type="EMBL" id="PQFF01000019">
    <property type="protein sequence ID" value="RHZ88875.1"/>
    <property type="molecule type" value="Genomic_DNA"/>
</dbReference>
<keyword evidence="3" id="KW-1133">Transmembrane helix</keyword>
<evidence type="ECO:0000256" key="3">
    <source>
        <dbReference type="SAM" id="Phobius"/>
    </source>
</evidence>
<keyword evidence="5" id="KW-1185">Reference proteome</keyword>
<keyword evidence="2" id="KW-0677">Repeat</keyword>
<dbReference type="STRING" id="1348612.A0A397JKJ0"/>
<reference evidence="4 5" key="1">
    <citation type="submission" date="2018-08" db="EMBL/GenBank/DDBJ databases">
        <title>Genome and evolution of the arbuscular mycorrhizal fungus Diversispora epigaea (formerly Glomus versiforme) and its bacterial endosymbionts.</title>
        <authorList>
            <person name="Sun X."/>
            <person name="Fei Z."/>
            <person name="Harrison M."/>
        </authorList>
    </citation>
    <scope>NUCLEOTIDE SEQUENCE [LARGE SCALE GENOMIC DNA]</scope>
    <source>
        <strain evidence="4 5">IT104</strain>
    </source>
</reference>